<proteinExistence type="predicted"/>
<comment type="caution">
    <text evidence="2">The sequence shown here is derived from an EMBL/GenBank/DDBJ whole genome shotgun (WGS) entry which is preliminary data.</text>
</comment>
<dbReference type="Proteomes" id="UP000360750">
    <property type="component" value="Unassembled WGS sequence"/>
</dbReference>
<dbReference type="RefSeq" id="WP_131733987.1">
    <property type="nucleotide sequence ID" value="NZ_CAACYD010000006.1"/>
</dbReference>
<evidence type="ECO:0000313" key="3">
    <source>
        <dbReference type="Proteomes" id="UP000360750"/>
    </source>
</evidence>
<dbReference type="InterPro" id="IPR015897">
    <property type="entry name" value="CHK_kinase-like"/>
</dbReference>
<dbReference type="GeneID" id="60749693"/>
<dbReference type="AlphaFoldDB" id="A0ABD7V1K7"/>
<dbReference type="InterPro" id="IPR002575">
    <property type="entry name" value="Aminoglycoside_PTrfase"/>
</dbReference>
<dbReference type="Pfam" id="PF01636">
    <property type="entry name" value="APH"/>
    <property type="match status" value="1"/>
</dbReference>
<dbReference type="InterPro" id="IPR011009">
    <property type="entry name" value="Kinase-like_dom_sf"/>
</dbReference>
<sequence>MTETVEIPTSVDQLTPQWLSGFLADNGREAKVTSVTAEPVGTGQMAGSYRLRLEYADAAGLPPTMVAKLATGAPEQREFGSGVFRNEVRFYRDLADRFTVPKPDCYAATISDAATEFVLLLEDMGDAVQGDQITGCTPAQAEAVAVAAAGLHAPGWNDAGLLTDMPLPGEPEREMMESILAPMADVYRDRFSPDSRGSAAIDWLVRNAGNWLVAPLDNAALIHGDLRVDNVLFGPRGEVTVIDWQTITTGNPLRDIAFLLSTSLTVEDRRKHERGIVASYHRALVTAGVTGYTLDQCWEDYVGNLIQAPLIIVFGSAAAQPTERGDAMFDAMLSRSAAAIDDLAPGGLGS</sequence>
<dbReference type="Gene3D" id="3.90.1200.10">
    <property type="match status" value="1"/>
</dbReference>
<name>A0ABD7V1K7_9ACTN</name>
<evidence type="ECO:0000313" key="2">
    <source>
        <dbReference type="EMBL" id="VFA88135.1"/>
    </source>
</evidence>
<dbReference type="PANTHER" id="PTHR23020">
    <property type="entry name" value="UNCHARACTERIZED NUCLEAR HORMONE RECEPTOR-RELATED"/>
    <property type="match status" value="1"/>
</dbReference>
<dbReference type="InterPro" id="IPR052961">
    <property type="entry name" value="Oxido-Kinase-like_Enzymes"/>
</dbReference>
<protein>
    <submittedName>
        <fullName evidence="2">Domain of uncharacterized function (DUF227)</fullName>
    </submittedName>
</protein>
<dbReference type="PANTHER" id="PTHR23020:SF41">
    <property type="entry name" value="AMINOGLYCOSIDE PHOSPHOTRANSFERASE DOMAIN-CONTAINING PROTEIN"/>
    <property type="match status" value="1"/>
</dbReference>
<organism evidence="2 3">
    <name type="scientific">Gordonia paraffinivorans</name>
    <dbReference type="NCBI Taxonomy" id="175628"/>
    <lineage>
        <taxon>Bacteria</taxon>
        <taxon>Bacillati</taxon>
        <taxon>Actinomycetota</taxon>
        <taxon>Actinomycetes</taxon>
        <taxon>Mycobacteriales</taxon>
        <taxon>Gordoniaceae</taxon>
        <taxon>Gordonia</taxon>
    </lineage>
</organism>
<accession>A0ABD7V1K7</accession>
<feature type="domain" description="CHK kinase-like" evidence="1">
    <location>
        <begin position="119"/>
        <end position="290"/>
    </location>
</feature>
<gene>
    <name evidence="2" type="ORF">NCTC8139_01677</name>
</gene>
<dbReference type="SMART" id="SM00587">
    <property type="entry name" value="CHK"/>
    <property type="match status" value="1"/>
</dbReference>
<dbReference type="EMBL" id="CAACYD010000006">
    <property type="protein sequence ID" value="VFA88135.1"/>
    <property type="molecule type" value="Genomic_DNA"/>
</dbReference>
<dbReference type="SUPFAM" id="SSF56112">
    <property type="entry name" value="Protein kinase-like (PK-like)"/>
    <property type="match status" value="1"/>
</dbReference>
<reference evidence="2 3" key="1">
    <citation type="submission" date="2019-02" db="EMBL/GenBank/DDBJ databases">
        <authorList>
            <consortium name="Pathogen Informatics"/>
        </authorList>
    </citation>
    <scope>NUCLEOTIDE SEQUENCE [LARGE SCALE GENOMIC DNA]</scope>
    <source>
        <strain evidence="2 3">3012STDY6756503</strain>
    </source>
</reference>
<evidence type="ECO:0000259" key="1">
    <source>
        <dbReference type="SMART" id="SM00587"/>
    </source>
</evidence>